<dbReference type="EMBL" id="ASHM01046004">
    <property type="protein sequence ID" value="PNX84285.1"/>
    <property type="molecule type" value="Genomic_DNA"/>
</dbReference>
<evidence type="ECO:0000313" key="6">
    <source>
        <dbReference type="Proteomes" id="UP000236291"/>
    </source>
</evidence>
<sequence>MKNTSTTFASATVNILPAITFIMAIIFRLETVNFRKIHSIAKVVGTVVTVSGAMVMTLYKGPAFQLIKGHSSDQHESGSTEPSDQNFVAGTIMLICSCGGWASFFILQ</sequence>
<keyword evidence="3 4" id="KW-0472">Membrane</keyword>
<reference evidence="5 6" key="2">
    <citation type="journal article" date="2017" name="Front. Plant Sci.">
        <title>Gene Classification and Mining of Molecular Markers Useful in Red Clover (Trifolium pratense) Breeding.</title>
        <authorList>
            <person name="Istvanek J."/>
            <person name="Dluhosova J."/>
            <person name="Dluhos P."/>
            <person name="Patkova L."/>
            <person name="Nedelnik J."/>
            <person name="Repkova J."/>
        </authorList>
    </citation>
    <scope>NUCLEOTIDE SEQUENCE [LARGE SCALE GENOMIC DNA]</scope>
    <source>
        <strain evidence="6">cv. Tatra</strain>
        <tissue evidence="5">Young leaves</tissue>
    </source>
</reference>
<accession>A0A2K3M0G1</accession>
<name>A0A2K3M0G1_TRIPR</name>
<feature type="non-terminal residue" evidence="5">
    <location>
        <position position="108"/>
    </location>
</feature>
<protein>
    <submittedName>
        <fullName evidence="5">Auxin-induced protein 5ng4-like</fullName>
    </submittedName>
</protein>
<evidence type="ECO:0000313" key="5">
    <source>
        <dbReference type="EMBL" id="PNX84285.1"/>
    </source>
</evidence>
<dbReference type="Proteomes" id="UP000236291">
    <property type="component" value="Unassembled WGS sequence"/>
</dbReference>
<dbReference type="PANTHER" id="PTHR31218">
    <property type="entry name" value="WAT1-RELATED PROTEIN"/>
    <property type="match status" value="1"/>
</dbReference>
<evidence type="ECO:0000256" key="3">
    <source>
        <dbReference type="ARBA" id="ARBA00023136"/>
    </source>
</evidence>
<organism evidence="5 6">
    <name type="scientific">Trifolium pratense</name>
    <name type="common">Red clover</name>
    <dbReference type="NCBI Taxonomy" id="57577"/>
    <lineage>
        <taxon>Eukaryota</taxon>
        <taxon>Viridiplantae</taxon>
        <taxon>Streptophyta</taxon>
        <taxon>Embryophyta</taxon>
        <taxon>Tracheophyta</taxon>
        <taxon>Spermatophyta</taxon>
        <taxon>Magnoliopsida</taxon>
        <taxon>eudicotyledons</taxon>
        <taxon>Gunneridae</taxon>
        <taxon>Pentapetalae</taxon>
        <taxon>rosids</taxon>
        <taxon>fabids</taxon>
        <taxon>Fabales</taxon>
        <taxon>Fabaceae</taxon>
        <taxon>Papilionoideae</taxon>
        <taxon>50 kb inversion clade</taxon>
        <taxon>NPAAA clade</taxon>
        <taxon>Hologalegina</taxon>
        <taxon>IRL clade</taxon>
        <taxon>Trifolieae</taxon>
        <taxon>Trifolium</taxon>
    </lineage>
</organism>
<feature type="transmembrane region" description="Helical" evidence="4">
    <location>
        <begin position="39"/>
        <end position="59"/>
    </location>
</feature>
<gene>
    <name evidence="5" type="ORF">L195_g040343</name>
</gene>
<feature type="transmembrane region" description="Helical" evidence="4">
    <location>
        <begin position="6"/>
        <end position="27"/>
    </location>
</feature>
<dbReference type="InterPro" id="IPR030184">
    <property type="entry name" value="WAT1-related"/>
</dbReference>
<dbReference type="ExpressionAtlas" id="A0A2K3M0G1">
    <property type="expression patterns" value="baseline"/>
</dbReference>
<evidence type="ECO:0000256" key="1">
    <source>
        <dbReference type="ARBA" id="ARBA00022692"/>
    </source>
</evidence>
<reference evidence="5 6" key="1">
    <citation type="journal article" date="2014" name="Am. J. Bot.">
        <title>Genome assembly and annotation for red clover (Trifolium pratense; Fabaceae).</title>
        <authorList>
            <person name="Istvanek J."/>
            <person name="Jaros M."/>
            <person name="Krenek A."/>
            <person name="Repkova J."/>
        </authorList>
    </citation>
    <scope>NUCLEOTIDE SEQUENCE [LARGE SCALE GENOMIC DNA]</scope>
    <source>
        <strain evidence="6">cv. Tatra</strain>
        <tissue evidence="5">Young leaves</tissue>
    </source>
</reference>
<evidence type="ECO:0000256" key="4">
    <source>
        <dbReference type="SAM" id="Phobius"/>
    </source>
</evidence>
<comment type="caution">
    <text evidence="5">The sequence shown here is derived from an EMBL/GenBank/DDBJ whole genome shotgun (WGS) entry which is preliminary data.</text>
</comment>
<evidence type="ECO:0000256" key="2">
    <source>
        <dbReference type="ARBA" id="ARBA00022989"/>
    </source>
</evidence>
<keyword evidence="1 4" id="KW-0812">Transmembrane</keyword>
<feature type="transmembrane region" description="Helical" evidence="4">
    <location>
        <begin position="87"/>
        <end position="107"/>
    </location>
</feature>
<keyword evidence="2 4" id="KW-1133">Transmembrane helix</keyword>
<proteinExistence type="predicted"/>
<dbReference type="GO" id="GO:0016020">
    <property type="term" value="C:membrane"/>
    <property type="evidence" value="ECO:0007669"/>
    <property type="project" value="InterPro"/>
</dbReference>
<dbReference type="GO" id="GO:0022857">
    <property type="term" value="F:transmembrane transporter activity"/>
    <property type="evidence" value="ECO:0007669"/>
    <property type="project" value="InterPro"/>
</dbReference>
<dbReference type="AlphaFoldDB" id="A0A2K3M0G1"/>